<accession>A0A5B7I3C8</accession>
<protein>
    <submittedName>
        <fullName evidence="1">Uncharacterized protein</fullName>
    </submittedName>
</protein>
<organism evidence="1 2">
    <name type="scientific">Portunus trituberculatus</name>
    <name type="common">Swimming crab</name>
    <name type="synonym">Neptunus trituberculatus</name>
    <dbReference type="NCBI Taxonomy" id="210409"/>
    <lineage>
        <taxon>Eukaryota</taxon>
        <taxon>Metazoa</taxon>
        <taxon>Ecdysozoa</taxon>
        <taxon>Arthropoda</taxon>
        <taxon>Crustacea</taxon>
        <taxon>Multicrustacea</taxon>
        <taxon>Malacostraca</taxon>
        <taxon>Eumalacostraca</taxon>
        <taxon>Eucarida</taxon>
        <taxon>Decapoda</taxon>
        <taxon>Pleocyemata</taxon>
        <taxon>Brachyura</taxon>
        <taxon>Eubrachyura</taxon>
        <taxon>Portunoidea</taxon>
        <taxon>Portunidae</taxon>
        <taxon>Portuninae</taxon>
        <taxon>Portunus</taxon>
    </lineage>
</organism>
<dbReference type="Proteomes" id="UP000324222">
    <property type="component" value="Unassembled WGS sequence"/>
</dbReference>
<proteinExistence type="predicted"/>
<comment type="caution">
    <text evidence="1">The sequence shown here is derived from an EMBL/GenBank/DDBJ whole genome shotgun (WGS) entry which is preliminary data.</text>
</comment>
<evidence type="ECO:0000313" key="1">
    <source>
        <dbReference type="EMBL" id="MPC76773.1"/>
    </source>
</evidence>
<keyword evidence="2" id="KW-1185">Reference proteome</keyword>
<sequence length="71" mass="7569">MIGSVMGAVGRRRLTCSRCLARNTLLIVPTEGATAGDGNSFAATRSRPCFWVAAACNFPADRNRGMGKCYL</sequence>
<reference evidence="1 2" key="1">
    <citation type="submission" date="2019-05" db="EMBL/GenBank/DDBJ databases">
        <title>Another draft genome of Portunus trituberculatus and its Hox gene families provides insights of decapod evolution.</title>
        <authorList>
            <person name="Jeong J.-H."/>
            <person name="Song I."/>
            <person name="Kim S."/>
            <person name="Choi T."/>
            <person name="Kim D."/>
            <person name="Ryu S."/>
            <person name="Kim W."/>
        </authorList>
    </citation>
    <scope>NUCLEOTIDE SEQUENCE [LARGE SCALE GENOMIC DNA]</scope>
    <source>
        <tissue evidence="1">Muscle</tissue>
    </source>
</reference>
<name>A0A5B7I3C8_PORTR</name>
<evidence type="ECO:0000313" key="2">
    <source>
        <dbReference type="Proteomes" id="UP000324222"/>
    </source>
</evidence>
<dbReference type="AlphaFoldDB" id="A0A5B7I3C8"/>
<dbReference type="EMBL" id="VSRR010044186">
    <property type="protein sequence ID" value="MPC76773.1"/>
    <property type="molecule type" value="Genomic_DNA"/>
</dbReference>
<gene>
    <name evidence="1" type="ORF">E2C01_071205</name>
</gene>